<dbReference type="CDD" id="cd00609">
    <property type="entry name" value="AAT_like"/>
    <property type="match status" value="1"/>
</dbReference>
<dbReference type="InterPro" id="IPR015422">
    <property type="entry name" value="PyrdxlP-dep_Trfase_small"/>
</dbReference>
<reference evidence="5 6" key="1">
    <citation type="journal article" date="2009" name="PLoS Genet.">
        <title>Adaptations to submarine hydrothermal environments exemplified by the genome of Nautilia profundicola.</title>
        <authorList>
            <person name="Campbell B.J."/>
            <person name="Smith J.L."/>
            <person name="Hanson T.E."/>
            <person name="Klotz M.G."/>
            <person name="Stein L.Y."/>
            <person name="Lee C.K."/>
            <person name="Wu D."/>
            <person name="Robinson J.M."/>
            <person name="Khouri H.M."/>
            <person name="Eisen J.A."/>
            <person name="Cary S.C."/>
        </authorList>
    </citation>
    <scope>NUCLEOTIDE SEQUENCE [LARGE SCALE GENOMIC DNA]</scope>
    <source>
        <strain evidence="6">ATCC BAA-1463 / DSM 18972 / AmH</strain>
    </source>
</reference>
<dbReference type="STRING" id="598659.NAMH_0859"/>
<dbReference type="InterPro" id="IPR015424">
    <property type="entry name" value="PyrdxlP-dep_Trfase"/>
</dbReference>
<protein>
    <submittedName>
        <fullName evidence="5">Aminotransferase, class I and II</fullName>
    </submittedName>
</protein>
<dbReference type="GO" id="GO:0008483">
    <property type="term" value="F:transaminase activity"/>
    <property type="evidence" value="ECO:0007669"/>
    <property type="project" value="UniProtKB-KW"/>
</dbReference>
<organism evidence="5 6">
    <name type="scientific">Nautilia profundicola (strain ATCC BAA-1463 / DSM 18972 / AmH)</name>
    <dbReference type="NCBI Taxonomy" id="598659"/>
    <lineage>
        <taxon>Bacteria</taxon>
        <taxon>Pseudomonadati</taxon>
        <taxon>Campylobacterota</taxon>
        <taxon>Epsilonproteobacteria</taxon>
        <taxon>Nautiliales</taxon>
        <taxon>Nautiliaceae</taxon>
        <taxon>Nautilia</taxon>
    </lineage>
</organism>
<sequence length="367" mass="42044">MGEMFEKYPFEKLNELLKDIEPETEKRYILTIGEPQFETPEFIQKSLCENSKYLNKYPKTAGEDILKESMRGFVKRRYGIELKPQELLPTFGTREVLFNFPLFLKPKKTAFPNPFYQIYEGAAIAAGSRIKYLPLTKENNFKNRLSQLDGDEDFIILNSPNNPTASVMSLDELCEWVEYALEKNVIILSDECYSELYFDEKPASMLEACVKVGNNSFKNILVINSISKRSSAPGLRSGFIAGDGEILKNYLQFRTYVGCASPLPLQLAAAKAWSEDEHVEVFRKEYKKNFEIAKETLGIEIPKATFYIWLEVDDDIEFTKKAWKKGVKVMPGRFMGRNGAGEGYVRIALVYSPQETIEALKIIKELL</sequence>
<comment type="cofactor">
    <cofactor evidence="1">
        <name>pyridoxal 5'-phosphate</name>
        <dbReference type="ChEBI" id="CHEBI:597326"/>
    </cofactor>
</comment>
<dbReference type="PANTHER" id="PTHR42832:SF3">
    <property type="entry name" value="L-GLUTAMINE--4-(METHYLSULFANYL)-2-OXOBUTANOATE AMINOTRANSFERASE"/>
    <property type="match status" value="1"/>
</dbReference>
<evidence type="ECO:0000256" key="1">
    <source>
        <dbReference type="ARBA" id="ARBA00001933"/>
    </source>
</evidence>
<dbReference type="GO" id="GO:0030170">
    <property type="term" value="F:pyridoxal phosphate binding"/>
    <property type="evidence" value="ECO:0007669"/>
    <property type="project" value="InterPro"/>
</dbReference>
<dbReference type="InterPro" id="IPR015421">
    <property type="entry name" value="PyrdxlP-dep_Trfase_major"/>
</dbReference>
<dbReference type="HOGENOM" id="CLU_017584_4_5_7"/>
<dbReference type="eggNOG" id="COG0436">
    <property type="taxonomic scope" value="Bacteria"/>
</dbReference>
<dbReference type="Pfam" id="PF00155">
    <property type="entry name" value="Aminotran_1_2"/>
    <property type="match status" value="1"/>
</dbReference>
<dbReference type="AlphaFoldDB" id="B9L9F4"/>
<keyword evidence="6" id="KW-1185">Reference proteome</keyword>
<keyword evidence="2 5" id="KW-0032">Aminotransferase</keyword>
<dbReference type="NCBIfam" id="NF004494">
    <property type="entry name" value="PRK05839.1"/>
    <property type="match status" value="1"/>
</dbReference>
<dbReference type="Gene3D" id="3.40.640.10">
    <property type="entry name" value="Type I PLP-dependent aspartate aminotransferase-like (Major domain)"/>
    <property type="match status" value="1"/>
</dbReference>
<name>B9L9F4_NAUPA</name>
<dbReference type="KEGG" id="nam:NAMH_0859"/>
<feature type="domain" description="Aminotransferase class I/classII large" evidence="4">
    <location>
        <begin position="30"/>
        <end position="360"/>
    </location>
</feature>
<evidence type="ECO:0000256" key="2">
    <source>
        <dbReference type="ARBA" id="ARBA00022576"/>
    </source>
</evidence>
<dbReference type="PANTHER" id="PTHR42832">
    <property type="entry name" value="AMINO ACID AMINOTRANSFERASE"/>
    <property type="match status" value="1"/>
</dbReference>
<dbReference type="InterPro" id="IPR050881">
    <property type="entry name" value="LL-DAP_aminotransferase"/>
</dbReference>
<accession>B9L9F4</accession>
<evidence type="ECO:0000256" key="3">
    <source>
        <dbReference type="ARBA" id="ARBA00022679"/>
    </source>
</evidence>
<evidence type="ECO:0000313" key="6">
    <source>
        <dbReference type="Proteomes" id="UP000000448"/>
    </source>
</evidence>
<dbReference type="InterPro" id="IPR004839">
    <property type="entry name" value="Aminotransferase_I/II_large"/>
</dbReference>
<keyword evidence="3" id="KW-0808">Transferase</keyword>
<evidence type="ECO:0000259" key="4">
    <source>
        <dbReference type="Pfam" id="PF00155"/>
    </source>
</evidence>
<proteinExistence type="predicted"/>
<dbReference type="RefSeq" id="WP_012663948.1">
    <property type="nucleotide sequence ID" value="NC_012115.1"/>
</dbReference>
<gene>
    <name evidence="5" type="ordered locus">NAMH_0859</name>
</gene>
<dbReference type="Gene3D" id="3.90.1150.10">
    <property type="entry name" value="Aspartate Aminotransferase, domain 1"/>
    <property type="match status" value="1"/>
</dbReference>
<dbReference type="SUPFAM" id="SSF53383">
    <property type="entry name" value="PLP-dependent transferases"/>
    <property type="match status" value="1"/>
</dbReference>
<evidence type="ECO:0000313" key="5">
    <source>
        <dbReference type="EMBL" id="ACM92577.1"/>
    </source>
</evidence>
<dbReference type="Proteomes" id="UP000000448">
    <property type="component" value="Chromosome"/>
</dbReference>
<dbReference type="EMBL" id="CP001279">
    <property type="protein sequence ID" value="ACM92577.1"/>
    <property type="molecule type" value="Genomic_DNA"/>
</dbReference>